<evidence type="ECO:0000259" key="5">
    <source>
        <dbReference type="Pfam" id="PF25137"/>
    </source>
</evidence>
<dbReference type="Pfam" id="PF00465">
    <property type="entry name" value="Fe-ADH"/>
    <property type="match status" value="1"/>
</dbReference>
<keyword evidence="7" id="KW-1185">Reference proteome</keyword>
<gene>
    <name evidence="6" type="ORF">GCM10023168_17930</name>
</gene>
<protein>
    <submittedName>
        <fullName evidence="6">Maleylacetate reductase</fullName>
    </submittedName>
</protein>
<evidence type="ECO:0000313" key="7">
    <source>
        <dbReference type="Proteomes" id="UP001500945"/>
    </source>
</evidence>
<accession>A0ABP8KDM9</accession>
<dbReference type="EMBL" id="BAABGM010000011">
    <property type="protein sequence ID" value="GAA4404828.1"/>
    <property type="molecule type" value="Genomic_DNA"/>
</dbReference>
<evidence type="ECO:0000313" key="6">
    <source>
        <dbReference type="EMBL" id="GAA4404828.1"/>
    </source>
</evidence>
<evidence type="ECO:0000259" key="4">
    <source>
        <dbReference type="Pfam" id="PF00465"/>
    </source>
</evidence>
<sequence length="363" mass="37038">MRSFEHDTGSPRVVFGTGTLARVASELARVGGRRALVLSTPGQGGLAARVAGVLGDAAAGTFDGAAEHTPVEVTGVALARAREVGADSLVSVGGGSTTGLGKALASRTGMPHLVVPTTYAGSEVTALLGETADGEKVTRSGPEILPAVVVYDVALTTTLPWPVTVTSAVNAMAHAVEALYSPDRTTQVDGLATEGLEALARGLRALHRDAEDLGARDDLLYGAWLAGRCLGAVRMGLHHKLCHTLGGSFGLAHAPTHTVVLPHAMAYNATAAPEAMAAAAGALGVDDAPCGLQALVAGLGGPTRLDALGFSLADVPRAADLATARPYPNPRAVQRDGIRHLLTRATEGAAIDPTPTHEMREHR</sequence>
<keyword evidence="2" id="KW-0560">Oxidoreductase</keyword>
<dbReference type="Pfam" id="PF25137">
    <property type="entry name" value="ADH_Fe_C"/>
    <property type="match status" value="1"/>
</dbReference>
<proteinExistence type="inferred from homology"/>
<dbReference type="Proteomes" id="UP001500945">
    <property type="component" value="Unassembled WGS sequence"/>
</dbReference>
<name>A0ABP8KDM9_9MICO</name>
<dbReference type="CDD" id="cd08177">
    <property type="entry name" value="MAR"/>
    <property type="match status" value="1"/>
</dbReference>
<evidence type="ECO:0000256" key="2">
    <source>
        <dbReference type="ARBA" id="ARBA00023002"/>
    </source>
</evidence>
<dbReference type="PANTHER" id="PTHR11496">
    <property type="entry name" value="ALCOHOL DEHYDROGENASE"/>
    <property type="match status" value="1"/>
</dbReference>
<evidence type="ECO:0000256" key="3">
    <source>
        <dbReference type="ARBA" id="ARBA00023027"/>
    </source>
</evidence>
<evidence type="ECO:0000256" key="1">
    <source>
        <dbReference type="ARBA" id="ARBA00007358"/>
    </source>
</evidence>
<dbReference type="InterPro" id="IPR001670">
    <property type="entry name" value="ADH_Fe/GldA"/>
</dbReference>
<comment type="caution">
    <text evidence="6">The sequence shown here is derived from an EMBL/GenBank/DDBJ whole genome shotgun (WGS) entry which is preliminary data.</text>
</comment>
<feature type="domain" description="Alcohol dehydrogenase iron-type/glycerol dehydrogenase GldA" evidence="4">
    <location>
        <begin position="11"/>
        <end position="152"/>
    </location>
</feature>
<dbReference type="PANTHER" id="PTHR11496:SF102">
    <property type="entry name" value="ALCOHOL DEHYDROGENASE 4"/>
    <property type="match status" value="1"/>
</dbReference>
<dbReference type="SUPFAM" id="SSF56796">
    <property type="entry name" value="Dehydroquinate synthase-like"/>
    <property type="match status" value="1"/>
</dbReference>
<dbReference type="InterPro" id="IPR039697">
    <property type="entry name" value="Alcohol_dehydrogenase_Fe"/>
</dbReference>
<dbReference type="Gene3D" id="3.40.50.1970">
    <property type="match status" value="1"/>
</dbReference>
<organism evidence="6 7">
    <name type="scientific">Fodinibacter luteus</name>
    <dbReference type="NCBI Taxonomy" id="552064"/>
    <lineage>
        <taxon>Bacteria</taxon>
        <taxon>Bacillati</taxon>
        <taxon>Actinomycetota</taxon>
        <taxon>Actinomycetes</taxon>
        <taxon>Micrococcales</taxon>
        <taxon>Intrasporangiaceae</taxon>
        <taxon>Fodinibacter (ex Wang et al. 2009)</taxon>
    </lineage>
</organism>
<reference evidence="7" key="1">
    <citation type="journal article" date="2019" name="Int. J. Syst. Evol. Microbiol.">
        <title>The Global Catalogue of Microorganisms (GCM) 10K type strain sequencing project: providing services to taxonomists for standard genome sequencing and annotation.</title>
        <authorList>
            <consortium name="The Broad Institute Genomics Platform"/>
            <consortium name="The Broad Institute Genome Sequencing Center for Infectious Disease"/>
            <person name="Wu L."/>
            <person name="Ma J."/>
        </authorList>
    </citation>
    <scope>NUCLEOTIDE SEQUENCE [LARGE SCALE GENOMIC DNA]</scope>
    <source>
        <strain evidence="7">JCM 17809</strain>
    </source>
</reference>
<dbReference type="InterPro" id="IPR056798">
    <property type="entry name" value="ADH_Fe_C"/>
</dbReference>
<feature type="domain" description="Fe-containing alcohol dehydrogenase-like C-terminal" evidence="5">
    <location>
        <begin position="164"/>
        <end position="345"/>
    </location>
</feature>
<dbReference type="InterPro" id="IPR034786">
    <property type="entry name" value="MAR"/>
</dbReference>
<keyword evidence="3" id="KW-0520">NAD</keyword>
<dbReference type="Gene3D" id="1.20.1090.10">
    <property type="entry name" value="Dehydroquinate synthase-like - alpha domain"/>
    <property type="match status" value="1"/>
</dbReference>
<dbReference type="RefSeq" id="WP_345204817.1">
    <property type="nucleotide sequence ID" value="NZ_BAABGM010000011.1"/>
</dbReference>
<comment type="similarity">
    <text evidence="1">Belongs to the iron-containing alcohol dehydrogenase family.</text>
</comment>